<evidence type="ECO:0000313" key="2">
    <source>
        <dbReference type="Proteomes" id="UP000000549"/>
    </source>
</evidence>
<dbReference type="Proteomes" id="UP000000549">
    <property type="component" value="Chromosome"/>
</dbReference>
<accession>Q4A6D6</accession>
<gene>
    <name evidence="1" type="ordered locus">MS53_0266</name>
</gene>
<dbReference type="KEGG" id="msy:MS53_0266"/>
<name>Q4A6D6_MYCS5</name>
<proteinExistence type="predicted"/>
<keyword evidence="2" id="KW-1185">Reference proteome</keyword>
<dbReference type="EMBL" id="AE017245">
    <property type="protein sequence ID" value="AAZ43685.1"/>
    <property type="molecule type" value="Genomic_DNA"/>
</dbReference>
<protein>
    <submittedName>
        <fullName evidence="1">Putative phase-variable hemagglutinin</fullName>
    </submittedName>
</protein>
<dbReference type="HOGENOM" id="CLU_2650618_0_0_14"/>
<organism evidence="1 2">
    <name type="scientific">Mycoplasmopsis synoviae (strain 53)</name>
    <name type="common">Mycoplasma synoviae</name>
    <dbReference type="NCBI Taxonomy" id="262723"/>
    <lineage>
        <taxon>Bacteria</taxon>
        <taxon>Bacillati</taxon>
        <taxon>Mycoplasmatota</taxon>
        <taxon>Mycoplasmoidales</taxon>
        <taxon>Metamycoplasmataceae</taxon>
        <taxon>Mycoplasmopsis</taxon>
    </lineage>
</organism>
<evidence type="ECO:0000313" key="1">
    <source>
        <dbReference type="EMBL" id="AAZ43685.1"/>
    </source>
</evidence>
<dbReference type="AlphaFoldDB" id="Q4A6D6"/>
<sequence length="76" mass="8238">MKPNDATVIKNVNVYLNYTGPAIVLDEALPTVGEKENTSINGTSNVDGDFNTKFKKLLVNVVKGGSRWIFIIPSGN</sequence>
<reference evidence="1 2" key="1">
    <citation type="journal article" date="2005" name="J. Bacteriol.">
        <title>Swine and poultry pathogens: the complete genome sequences of two strains of Mycoplasma hyopneumoniae and a strain of Mycoplasma synoviae.</title>
        <authorList>
            <person name="Vasconcelos A.T."/>
            <person name="Ferreira H.B."/>
            <person name="Bizarro C.V."/>
            <person name="Bonatto S.L."/>
            <person name="Carvalho M.O."/>
            <person name="Pinto P.M."/>
            <person name="Almeida D.F."/>
            <person name="Almeida L.G."/>
            <person name="Almeida R."/>
            <person name="Alves-Filho L."/>
            <person name="Assuncao E.N."/>
            <person name="Azevedo V.A."/>
            <person name="Bogo M.R."/>
            <person name="Brigido M.M."/>
            <person name="Brocchi M."/>
            <person name="Burity H.A."/>
            <person name="Camargo A.A."/>
            <person name="Camargo S.S."/>
            <person name="Carepo M.S."/>
            <person name="Carraro D.M."/>
            <person name="de Mattos Cascardo J.C."/>
            <person name="Castro L.A."/>
            <person name="Cavalcanti G."/>
            <person name="Chemale G."/>
            <person name="Collevatti R.G."/>
            <person name="Cunha C.W."/>
            <person name="Dallagiovanna B."/>
            <person name="Dambros B.P."/>
            <person name="Dellagostin O.A."/>
            <person name="Falcao C."/>
            <person name="Fantinatti-Garboggini F."/>
            <person name="Felipe M.S."/>
            <person name="Fiorentin L."/>
            <person name="Franco G.R."/>
            <person name="Freitas N.S."/>
            <person name="Frias D."/>
            <person name="Grangeiro T.B."/>
            <person name="Grisard E.C."/>
            <person name="Guimaraes C.T."/>
            <person name="Hungria M."/>
            <person name="Jardim S.N."/>
            <person name="Krieger M.A."/>
            <person name="Laurino J.P."/>
            <person name="Lima L.F."/>
            <person name="Lopes M.I."/>
            <person name="Loreto E.L."/>
            <person name="Madeira H.M."/>
            <person name="Manfio G.P."/>
            <person name="Maranhao A.Q."/>
            <person name="Martinkovics C.T."/>
            <person name="Medeiros S.R."/>
            <person name="Moreira M.A."/>
            <person name="Neiva M."/>
            <person name="Ramalho-Neto C.E."/>
            <person name="Nicolas M.F."/>
            <person name="Oliveira S.C."/>
            <person name="Paixao R.F."/>
            <person name="Pedrosa F.O."/>
            <person name="Pena S.D."/>
            <person name="Pereira M."/>
            <person name="Pereira-Ferrari L."/>
            <person name="Piffer I."/>
            <person name="Pinto L.S."/>
            <person name="Potrich D.P."/>
            <person name="Salim A.C."/>
            <person name="Santos F.R."/>
            <person name="Schmitt R."/>
            <person name="Schneider M.P."/>
            <person name="Schrank A."/>
            <person name="Schrank I.S."/>
            <person name="Schuck A.F."/>
            <person name="Seuanez H.N."/>
            <person name="Silva D.W."/>
            <person name="Silva R."/>
            <person name="Silva S.C."/>
            <person name="Soares C.M."/>
            <person name="Souza K.R."/>
            <person name="Souza R.C."/>
            <person name="Staats C.C."/>
            <person name="Steffens M.B."/>
            <person name="Teixeira S.M."/>
            <person name="Urmenyi T.P."/>
            <person name="Vainstein M.H."/>
            <person name="Zuccherato L.W."/>
            <person name="Simpson A.J."/>
            <person name="Zaha A."/>
        </authorList>
    </citation>
    <scope>NUCLEOTIDE SEQUENCE [LARGE SCALE GENOMIC DNA]</scope>
    <source>
        <strain evidence="1 2">53</strain>
    </source>
</reference>